<keyword evidence="1" id="KW-0548">Nucleotidyltransferase</keyword>
<keyword evidence="1" id="KW-0695">RNA-directed DNA polymerase</keyword>
<evidence type="ECO:0000313" key="2">
    <source>
        <dbReference type="Proteomes" id="UP000478052"/>
    </source>
</evidence>
<dbReference type="AlphaFoldDB" id="A0A6G0ZM41"/>
<dbReference type="GO" id="GO:0003964">
    <property type="term" value="F:RNA-directed DNA polymerase activity"/>
    <property type="evidence" value="ECO:0007669"/>
    <property type="project" value="UniProtKB-KW"/>
</dbReference>
<protein>
    <submittedName>
        <fullName evidence="1">Reverse transcriptase domain-containing protein</fullName>
    </submittedName>
</protein>
<keyword evidence="2" id="KW-1185">Reference proteome</keyword>
<proteinExistence type="predicted"/>
<sequence length="136" mass="15931">MTIISINSTTTTARIQKGFWLVRNETGVKIGGILIPILRFSDILVITKPEEGLQTALNVMNSTFKRKMQKIIWIEKRTNYDILKTTEEKRTLLDDRNDRRTQLRGRPRTKYISQIIQDAGTNTYRELKDMTSDRER</sequence>
<name>A0A6G0ZM41_APHCR</name>
<reference evidence="1 2" key="1">
    <citation type="submission" date="2019-08" db="EMBL/GenBank/DDBJ databases">
        <title>Whole genome of Aphis craccivora.</title>
        <authorList>
            <person name="Voronova N.V."/>
            <person name="Shulinski R.S."/>
            <person name="Bandarenka Y.V."/>
            <person name="Zhorov D.G."/>
            <person name="Warner D."/>
        </authorList>
    </citation>
    <scope>NUCLEOTIDE SEQUENCE [LARGE SCALE GENOMIC DNA]</scope>
    <source>
        <strain evidence="1">180601</strain>
        <tissue evidence="1">Whole Body</tissue>
    </source>
</reference>
<dbReference type="EMBL" id="VUJU01000167">
    <property type="protein sequence ID" value="KAF0772496.1"/>
    <property type="molecule type" value="Genomic_DNA"/>
</dbReference>
<dbReference type="Proteomes" id="UP000478052">
    <property type="component" value="Unassembled WGS sequence"/>
</dbReference>
<organism evidence="1 2">
    <name type="scientific">Aphis craccivora</name>
    <name type="common">Cowpea aphid</name>
    <dbReference type="NCBI Taxonomy" id="307492"/>
    <lineage>
        <taxon>Eukaryota</taxon>
        <taxon>Metazoa</taxon>
        <taxon>Ecdysozoa</taxon>
        <taxon>Arthropoda</taxon>
        <taxon>Hexapoda</taxon>
        <taxon>Insecta</taxon>
        <taxon>Pterygota</taxon>
        <taxon>Neoptera</taxon>
        <taxon>Paraneoptera</taxon>
        <taxon>Hemiptera</taxon>
        <taxon>Sternorrhyncha</taxon>
        <taxon>Aphidomorpha</taxon>
        <taxon>Aphidoidea</taxon>
        <taxon>Aphididae</taxon>
        <taxon>Aphidini</taxon>
        <taxon>Aphis</taxon>
        <taxon>Aphis</taxon>
    </lineage>
</organism>
<gene>
    <name evidence="1" type="ORF">FWK35_00006026</name>
</gene>
<keyword evidence="1" id="KW-0808">Transferase</keyword>
<evidence type="ECO:0000313" key="1">
    <source>
        <dbReference type="EMBL" id="KAF0772496.1"/>
    </source>
</evidence>
<accession>A0A6G0ZM41</accession>
<comment type="caution">
    <text evidence="1">The sequence shown here is derived from an EMBL/GenBank/DDBJ whole genome shotgun (WGS) entry which is preliminary data.</text>
</comment>